<dbReference type="eggNOG" id="COG3215">
    <property type="taxonomic scope" value="Bacteria"/>
</dbReference>
<evidence type="ECO:0000313" key="6">
    <source>
        <dbReference type="Proteomes" id="UP000001880"/>
    </source>
</evidence>
<feature type="region of interest" description="Disordered" evidence="3">
    <location>
        <begin position="1"/>
        <end position="24"/>
    </location>
</feature>
<reference evidence="5 6" key="1">
    <citation type="journal article" date="2010" name="Stand. Genomic Sci.">
        <title>Complete genome sequence of Haliangium ochraceum type strain (SMP-2).</title>
        <authorList>
            <consortium name="US DOE Joint Genome Institute (JGI-PGF)"/>
            <person name="Ivanova N."/>
            <person name="Daum C."/>
            <person name="Lang E."/>
            <person name="Abt B."/>
            <person name="Kopitz M."/>
            <person name="Saunders E."/>
            <person name="Lapidus A."/>
            <person name="Lucas S."/>
            <person name="Glavina Del Rio T."/>
            <person name="Nolan M."/>
            <person name="Tice H."/>
            <person name="Copeland A."/>
            <person name="Cheng J.F."/>
            <person name="Chen F."/>
            <person name="Bruce D."/>
            <person name="Goodwin L."/>
            <person name="Pitluck S."/>
            <person name="Mavromatis K."/>
            <person name="Pati A."/>
            <person name="Mikhailova N."/>
            <person name="Chen A."/>
            <person name="Palaniappan K."/>
            <person name="Land M."/>
            <person name="Hauser L."/>
            <person name="Chang Y.J."/>
            <person name="Jeffries C.D."/>
            <person name="Detter J.C."/>
            <person name="Brettin T."/>
            <person name="Rohde M."/>
            <person name="Goker M."/>
            <person name="Bristow J."/>
            <person name="Markowitz V."/>
            <person name="Eisen J.A."/>
            <person name="Hugenholtz P."/>
            <person name="Kyrpides N.C."/>
            <person name="Klenk H.P."/>
        </authorList>
    </citation>
    <scope>NUCLEOTIDE SEQUENCE [LARGE SCALE GENOMIC DNA]</scope>
    <source>
        <strain evidence="6">DSM 14365 / CIP 107738 / JCM 11303 / AJ 13395 / SMP-2</strain>
    </source>
</reference>
<dbReference type="InterPro" id="IPR009875">
    <property type="entry name" value="PilZ_domain"/>
</dbReference>
<dbReference type="PANTHER" id="PTHR44591">
    <property type="entry name" value="STRESS RESPONSE REGULATOR PROTEIN 1"/>
    <property type="match status" value="1"/>
</dbReference>
<dbReference type="AlphaFoldDB" id="D0LQA6"/>
<evidence type="ECO:0000256" key="1">
    <source>
        <dbReference type="ARBA" id="ARBA00022553"/>
    </source>
</evidence>
<dbReference type="Gene3D" id="3.40.50.2300">
    <property type="match status" value="1"/>
</dbReference>
<dbReference type="GO" id="GO:0035438">
    <property type="term" value="F:cyclic-di-GMP binding"/>
    <property type="evidence" value="ECO:0007669"/>
    <property type="project" value="InterPro"/>
</dbReference>
<organism evidence="5 6">
    <name type="scientific">Haliangium ochraceum (strain DSM 14365 / JCM 11303 / SMP-2)</name>
    <dbReference type="NCBI Taxonomy" id="502025"/>
    <lineage>
        <taxon>Bacteria</taxon>
        <taxon>Pseudomonadati</taxon>
        <taxon>Myxococcota</taxon>
        <taxon>Polyangia</taxon>
        <taxon>Haliangiales</taxon>
        <taxon>Kofleriaceae</taxon>
        <taxon>Haliangium</taxon>
    </lineage>
</organism>
<dbReference type="InterPro" id="IPR001789">
    <property type="entry name" value="Sig_transdc_resp-reg_receiver"/>
</dbReference>
<dbReference type="InterPro" id="IPR011752">
    <property type="entry name" value="PilV_Myxo-type"/>
</dbReference>
<dbReference type="PROSITE" id="PS50110">
    <property type="entry name" value="RESPONSE_REGULATORY"/>
    <property type="match status" value="1"/>
</dbReference>
<dbReference type="GO" id="GO:0000160">
    <property type="term" value="P:phosphorelay signal transduction system"/>
    <property type="evidence" value="ECO:0007669"/>
    <property type="project" value="InterPro"/>
</dbReference>
<dbReference type="EMBL" id="CP001804">
    <property type="protein sequence ID" value="ACY18915.1"/>
    <property type="molecule type" value="Genomic_DNA"/>
</dbReference>
<keyword evidence="1 2" id="KW-0597">Phosphoprotein</keyword>
<dbReference type="SMART" id="SM00448">
    <property type="entry name" value="REC"/>
    <property type="match status" value="1"/>
</dbReference>
<name>D0LQA6_HALO1</name>
<evidence type="ECO:0000256" key="2">
    <source>
        <dbReference type="PROSITE-ProRule" id="PRU00169"/>
    </source>
</evidence>
<dbReference type="Proteomes" id="UP000001880">
    <property type="component" value="Chromosome"/>
</dbReference>
<evidence type="ECO:0000313" key="5">
    <source>
        <dbReference type="EMBL" id="ACY18915.1"/>
    </source>
</evidence>
<dbReference type="SUPFAM" id="SSF141371">
    <property type="entry name" value="PilZ domain-like"/>
    <property type="match status" value="1"/>
</dbReference>
<dbReference type="HOGENOM" id="CLU_1118347_0_0_7"/>
<dbReference type="Gene3D" id="2.40.10.220">
    <property type="entry name" value="predicted glycosyltransferase like domains"/>
    <property type="match status" value="1"/>
</dbReference>
<dbReference type="CDD" id="cd17546">
    <property type="entry name" value="REC_hyHK_CKI1_RcsC-like"/>
    <property type="match status" value="1"/>
</dbReference>
<protein>
    <submittedName>
        <fullName evidence="5">Response regulator receiver modulated PilZ sensor protein</fullName>
    </submittedName>
</protein>
<dbReference type="Pfam" id="PF07238">
    <property type="entry name" value="PilZ"/>
    <property type="match status" value="1"/>
</dbReference>
<dbReference type="PANTHER" id="PTHR44591:SF3">
    <property type="entry name" value="RESPONSE REGULATORY DOMAIN-CONTAINING PROTEIN"/>
    <property type="match status" value="1"/>
</dbReference>
<dbReference type="KEGG" id="hoh:Hoch_6446"/>
<dbReference type="Pfam" id="PF00072">
    <property type="entry name" value="Response_reg"/>
    <property type="match status" value="1"/>
</dbReference>
<dbReference type="NCBIfam" id="TIGR02266">
    <property type="entry name" value="gmx_TIGR02266"/>
    <property type="match status" value="1"/>
</dbReference>
<feature type="domain" description="Response regulatory" evidence="4">
    <location>
        <begin position="128"/>
        <end position="252"/>
    </location>
</feature>
<feature type="modified residue" description="4-aspartylphosphate" evidence="2">
    <location>
        <position position="186"/>
    </location>
</feature>
<proteinExistence type="predicted"/>
<accession>D0LQA6</accession>
<feature type="compositionally biased region" description="Basic and acidic residues" evidence="3">
    <location>
        <begin position="11"/>
        <end position="23"/>
    </location>
</feature>
<evidence type="ECO:0000256" key="3">
    <source>
        <dbReference type="SAM" id="MobiDB-lite"/>
    </source>
</evidence>
<dbReference type="RefSeq" id="WP_012831507.1">
    <property type="nucleotide sequence ID" value="NC_013440.1"/>
</dbReference>
<keyword evidence="6" id="KW-1185">Reference proteome</keyword>
<sequence length="265" mass="29057">MSGGQTGSDDPGERGSEKRRETRTPVVLRVDYDGPDELVFDYTDNLSSRGVFLKTARSFAIGDRVRLMLSFPGLLEPIGLEGTVRWTRDEGEAGVGVEFEDGDSRRRIDTLIQQIRDRDPRVVNRLIRVLVVEDNPHVARLIQAGMLGSTERYFGDRLAFNFRTATNGREALDLLGNDTFDALIIDVYLPILDGASVITHVRQNAATRALPIVAVSAGGDSARDSAMAAGADFFIEKPMRLRQLLDTMGKLLDLDEEGESGSTGA</sequence>
<evidence type="ECO:0000259" key="4">
    <source>
        <dbReference type="PROSITE" id="PS50110"/>
    </source>
</evidence>
<dbReference type="STRING" id="502025.Hoch_6446"/>
<dbReference type="SUPFAM" id="SSF52172">
    <property type="entry name" value="CheY-like"/>
    <property type="match status" value="1"/>
</dbReference>
<dbReference type="InterPro" id="IPR050595">
    <property type="entry name" value="Bact_response_regulator"/>
</dbReference>
<dbReference type="InterPro" id="IPR011006">
    <property type="entry name" value="CheY-like_superfamily"/>
</dbReference>
<gene>
    <name evidence="5" type="ordered locus">Hoch_6446</name>
</gene>
<dbReference type="eggNOG" id="COG0745">
    <property type="taxonomic scope" value="Bacteria"/>
</dbReference>